<feature type="coiled-coil region" evidence="6">
    <location>
        <begin position="772"/>
        <end position="813"/>
    </location>
</feature>
<evidence type="ECO:0000256" key="5">
    <source>
        <dbReference type="RuleBase" id="RU364012"/>
    </source>
</evidence>
<dbReference type="EMBL" id="SDMP01000008">
    <property type="protein sequence ID" value="RYR43518.1"/>
    <property type="molecule type" value="Genomic_DNA"/>
</dbReference>
<keyword evidence="3 5" id="KW-0221">Differentiation</keyword>
<comment type="similarity">
    <text evidence="1 5">Belongs to the Frigida family.</text>
</comment>
<evidence type="ECO:0000313" key="9">
    <source>
        <dbReference type="Proteomes" id="UP000289738"/>
    </source>
</evidence>
<dbReference type="GO" id="GO:0030154">
    <property type="term" value="P:cell differentiation"/>
    <property type="evidence" value="ECO:0007669"/>
    <property type="project" value="UniProtKB-KW"/>
</dbReference>
<evidence type="ECO:0000256" key="6">
    <source>
        <dbReference type="SAM" id="Coils"/>
    </source>
</evidence>
<reference evidence="8 9" key="1">
    <citation type="submission" date="2019-01" db="EMBL/GenBank/DDBJ databases">
        <title>Sequencing of cultivated peanut Arachis hypogaea provides insights into genome evolution and oil improvement.</title>
        <authorList>
            <person name="Chen X."/>
        </authorList>
    </citation>
    <scope>NUCLEOTIDE SEQUENCE [LARGE SCALE GENOMIC DNA]</scope>
    <source>
        <strain evidence="9">cv. Fuhuasheng</strain>
        <tissue evidence="8">Leaves</tissue>
    </source>
</reference>
<name>A0A445BYB6_ARAHY</name>
<dbReference type="GO" id="GO:0009908">
    <property type="term" value="P:flower development"/>
    <property type="evidence" value="ECO:0007669"/>
    <property type="project" value="UniProtKB-KW"/>
</dbReference>
<keyword evidence="9" id="KW-1185">Reference proteome</keyword>
<evidence type="ECO:0000256" key="2">
    <source>
        <dbReference type="ARBA" id="ARBA00022473"/>
    </source>
</evidence>
<dbReference type="PANTHER" id="PTHR31791:SF37">
    <property type="entry name" value="A_TM021B04.7 PROTEIN"/>
    <property type="match status" value="1"/>
</dbReference>
<dbReference type="InterPro" id="IPR012474">
    <property type="entry name" value="Frigida"/>
</dbReference>
<dbReference type="Pfam" id="PF07899">
    <property type="entry name" value="Frigida"/>
    <property type="match status" value="1"/>
</dbReference>
<dbReference type="PANTHER" id="PTHR31791">
    <property type="entry name" value="FRIGIDA-LIKE PROTEIN 3-RELATED"/>
    <property type="match status" value="1"/>
</dbReference>
<keyword evidence="6" id="KW-0175">Coiled coil</keyword>
<keyword evidence="4 5" id="KW-0287">Flowering</keyword>
<evidence type="ECO:0000256" key="3">
    <source>
        <dbReference type="ARBA" id="ARBA00022782"/>
    </source>
</evidence>
<evidence type="ECO:0000256" key="1">
    <source>
        <dbReference type="ARBA" id="ARBA00008956"/>
    </source>
</evidence>
<gene>
    <name evidence="8" type="ORF">Ahy_A08g039919</name>
</gene>
<evidence type="ECO:0000256" key="7">
    <source>
        <dbReference type="SAM" id="MobiDB-lite"/>
    </source>
</evidence>
<sequence length="830" mass="96172">MIVVASYYHFQCLQKLLESRCSPCYINDMMRHLEKTHSDAKLAEIEAIGFGFLRHIPKWPVKQDIMVALARSYNLDRNTLQLDAANISINADLIGRVFGLPSGGDEFPSFNDKNAAHVAVKNQFHRRTQTELRKFIYECSMESEADRMEFRRHFILVVLKMFLCPTTQPAISAWHIPPILDVSNPRRFIWPMKIFNWLKQAIKKYQLKKNKTCEGCMFALLVLYFQRLKHGQLEHCQEPEPWISAWTAEELEKKAINVLDEFQTRPKRERLSFFQIRKRSLGDSDDDYPVSTGMEDSDSNDNIPLSSRIALNSSLATSISKNDSSVQKVLPEPQKRNMLDCDHDDDIPVSTKMCSSQNYVQQAKKLKTSENASKHNLLPSLKEEETSITHLKGKEILSGQYSEECQKKREAANQKFHLLEKDIEELSKKLECKKKQFDSIHGQLSSYSSNVEVKKKEYERLQRGIEGQIKELESKEKRFSARMEDIELKERQIDERMMKLYSKEKQFEGQLEEVESIRKKYESKLKKILFKQKQVEAQSKELEAKMMQHEASVKSFKEQKQEDNQSSTDKGSFRLFSSEPNDRDILDVLQSFSDPAKVTLDIIKDPIDSHCKKVDQAMAIDDSHIFLLEQLMKISPDIASHVREEAMELALHMKANMRLSTDNSLVVLSFLMILSIYKLVSSFDEDEVLKLFEIVAHHKPAIEVFQMIGFADKISDFVENLIKNEQYIEAVRFICAYDLAEKNLAADLFRKHVNKAKLTCESSCKEPKSIKIKAAKQEITSLKTVLQCISENNQECEDLVKEIQDRILEVEKLKRMIVTTSIKKNLQYLL</sequence>
<proteinExistence type="inferred from homology"/>
<evidence type="ECO:0000256" key="4">
    <source>
        <dbReference type="ARBA" id="ARBA00023089"/>
    </source>
</evidence>
<protein>
    <recommendedName>
        <fullName evidence="5">FRIGIDA-like protein</fullName>
    </recommendedName>
</protein>
<feature type="compositionally biased region" description="Basic and acidic residues" evidence="7">
    <location>
        <begin position="549"/>
        <end position="563"/>
    </location>
</feature>
<dbReference type="AlphaFoldDB" id="A0A445BYB6"/>
<keyword evidence="2 5" id="KW-0217">Developmental protein</keyword>
<organism evidence="8 9">
    <name type="scientific">Arachis hypogaea</name>
    <name type="common">Peanut</name>
    <dbReference type="NCBI Taxonomy" id="3818"/>
    <lineage>
        <taxon>Eukaryota</taxon>
        <taxon>Viridiplantae</taxon>
        <taxon>Streptophyta</taxon>
        <taxon>Embryophyta</taxon>
        <taxon>Tracheophyta</taxon>
        <taxon>Spermatophyta</taxon>
        <taxon>Magnoliopsida</taxon>
        <taxon>eudicotyledons</taxon>
        <taxon>Gunneridae</taxon>
        <taxon>Pentapetalae</taxon>
        <taxon>rosids</taxon>
        <taxon>fabids</taxon>
        <taxon>Fabales</taxon>
        <taxon>Fabaceae</taxon>
        <taxon>Papilionoideae</taxon>
        <taxon>50 kb inversion clade</taxon>
        <taxon>dalbergioids sensu lato</taxon>
        <taxon>Dalbergieae</taxon>
        <taxon>Pterocarpus clade</taxon>
        <taxon>Arachis</taxon>
    </lineage>
</organism>
<accession>A0A445BYB6</accession>
<dbReference type="SUPFAM" id="SSF57997">
    <property type="entry name" value="Tropomyosin"/>
    <property type="match status" value="1"/>
</dbReference>
<evidence type="ECO:0000313" key="8">
    <source>
        <dbReference type="EMBL" id="RYR43518.1"/>
    </source>
</evidence>
<feature type="region of interest" description="Disordered" evidence="7">
    <location>
        <begin position="549"/>
        <end position="577"/>
    </location>
</feature>
<comment type="caution">
    <text evidence="8">The sequence shown here is derived from an EMBL/GenBank/DDBJ whole genome shotgun (WGS) entry which is preliminary data.</text>
</comment>
<dbReference type="Proteomes" id="UP000289738">
    <property type="component" value="Chromosome A08"/>
</dbReference>